<accession>A0A7U8C2U0</accession>
<dbReference type="OrthoDB" id="6120322at2"/>
<comment type="caution">
    <text evidence="1">The sequence shown here is derived from an EMBL/GenBank/DDBJ whole genome shotgun (WGS) entry which is preliminary data.</text>
</comment>
<keyword evidence="2" id="KW-1185">Reference proteome</keyword>
<gene>
    <name evidence="1" type="ORF">MED92_09061</name>
</gene>
<organism evidence="1 2">
    <name type="scientific">Neptuniibacter caesariensis</name>
    <dbReference type="NCBI Taxonomy" id="207954"/>
    <lineage>
        <taxon>Bacteria</taxon>
        <taxon>Pseudomonadati</taxon>
        <taxon>Pseudomonadota</taxon>
        <taxon>Gammaproteobacteria</taxon>
        <taxon>Oceanospirillales</taxon>
        <taxon>Oceanospirillaceae</taxon>
        <taxon>Neptuniibacter</taxon>
    </lineage>
</organism>
<name>A0A7U8C2U0_NEPCE</name>
<proteinExistence type="predicted"/>
<dbReference type="AlphaFoldDB" id="A0A7U8C2U0"/>
<evidence type="ECO:0000313" key="1">
    <source>
        <dbReference type="EMBL" id="EAR60467.1"/>
    </source>
</evidence>
<evidence type="ECO:0000313" key="2">
    <source>
        <dbReference type="Proteomes" id="UP000002171"/>
    </source>
</evidence>
<dbReference type="RefSeq" id="WP_007019480.1">
    <property type="nucleotide sequence ID" value="NZ_CH724125.1"/>
</dbReference>
<sequence>MEQNLEVLLKQADDLREGIQKIHNDSKMMGYNSAGIRDCALTLQKCIKKVGNNKLAALAARDKRKVYAEMEDAIEQLLEFID</sequence>
<reference evidence="1 2" key="1">
    <citation type="submission" date="2006-02" db="EMBL/GenBank/DDBJ databases">
        <authorList>
            <person name="Pinhassi J."/>
            <person name="Pedros-Alio C."/>
            <person name="Ferriera S."/>
            <person name="Johnson J."/>
            <person name="Kravitz S."/>
            <person name="Halpern A."/>
            <person name="Remington K."/>
            <person name="Beeson K."/>
            <person name="Tran B."/>
            <person name="Rogers Y.-H."/>
            <person name="Friedman R."/>
            <person name="Venter J.C."/>
        </authorList>
    </citation>
    <scope>NUCLEOTIDE SEQUENCE [LARGE SCALE GENOMIC DNA]</scope>
    <source>
        <strain evidence="1 2">MED92</strain>
    </source>
</reference>
<dbReference type="Proteomes" id="UP000002171">
    <property type="component" value="Unassembled WGS sequence"/>
</dbReference>
<protein>
    <submittedName>
        <fullName evidence="1">Uncharacterized protein</fullName>
    </submittedName>
</protein>
<dbReference type="EMBL" id="AAOW01000017">
    <property type="protein sequence ID" value="EAR60467.1"/>
    <property type="molecule type" value="Genomic_DNA"/>
</dbReference>